<evidence type="ECO:0000259" key="17">
    <source>
        <dbReference type="PROSITE" id="PS51233"/>
    </source>
</evidence>
<keyword evidence="8" id="KW-0677">Repeat</keyword>
<dbReference type="InterPro" id="IPR001846">
    <property type="entry name" value="VWF_type-D"/>
</dbReference>
<keyword evidence="14" id="KW-1133">Transmembrane helix</keyword>
<dbReference type="FunFam" id="2.10.25.10:FF:000240">
    <property type="entry name" value="Vitamin K-dependent protein S"/>
    <property type="match status" value="1"/>
</dbReference>
<evidence type="ECO:0000256" key="7">
    <source>
        <dbReference type="ARBA" id="ARBA00022729"/>
    </source>
</evidence>
<feature type="domain" description="AMOP" evidence="16">
    <location>
        <begin position="987"/>
        <end position="1116"/>
    </location>
</feature>
<dbReference type="PROSITE" id="PS00022">
    <property type="entry name" value="EGF_1"/>
    <property type="match status" value="1"/>
</dbReference>
<dbReference type="InterPro" id="IPR052235">
    <property type="entry name" value="Nephronectin_domain"/>
</dbReference>
<dbReference type="InterPro" id="IPR049883">
    <property type="entry name" value="NOTCH1_EGF-like"/>
</dbReference>
<evidence type="ECO:0000256" key="11">
    <source>
        <dbReference type="ARBA" id="ARBA00023157"/>
    </source>
</evidence>
<dbReference type="PROSITE" id="PS00010">
    <property type="entry name" value="ASX_HYDROXYL"/>
    <property type="match status" value="10"/>
</dbReference>
<dbReference type="FunFam" id="2.10.25.10:FF:000038">
    <property type="entry name" value="Fibrillin 2"/>
    <property type="match status" value="1"/>
</dbReference>
<dbReference type="Pfam" id="PF12662">
    <property type="entry name" value="cEGF"/>
    <property type="match status" value="1"/>
</dbReference>
<dbReference type="GO" id="GO:0007160">
    <property type="term" value="P:cell-matrix adhesion"/>
    <property type="evidence" value="ECO:0007669"/>
    <property type="project" value="InterPro"/>
</dbReference>
<dbReference type="Proteomes" id="UP000694844">
    <property type="component" value="Chromosome 1"/>
</dbReference>
<evidence type="ECO:0000256" key="4">
    <source>
        <dbReference type="ARBA" id="ARBA00022525"/>
    </source>
</evidence>
<evidence type="ECO:0000256" key="3">
    <source>
        <dbReference type="ARBA" id="ARBA00006127"/>
    </source>
</evidence>
<proteinExistence type="inferred from homology"/>
<dbReference type="InterPro" id="IPR005533">
    <property type="entry name" value="AMOP_dom"/>
</dbReference>
<keyword evidence="9" id="KW-0106">Calcium</keyword>
<dbReference type="Pfam" id="PF07645">
    <property type="entry name" value="EGF_CA"/>
    <property type="match status" value="10"/>
</dbReference>
<dbReference type="SUPFAM" id="SSF57184">
    <property type="entry name" value="Growth factor receptor domain"/>
    <property type="match status" value="4"/>
</dbReference>
<reference evidence="18" key="1">
    <citation type="submission" date="2024-06" db="UniProtKB">
        <authorList>
            <consortium name="RefSeq"/>
        </authorList>
    </citation>
    <scope>NUCLEOTIDE SEQUENCE [LARGE SCALE GENOMIC DNA]</scope>
</reference>
<dbReference type="PROSITE" id="PS50026">
    <property type="entry name" value="EGF_3"/>
    <property type="match status" value="8"/>
</dbReference>
<dbReference type="PRINTS" id="PR00907">
    <property type="entry name" value="THRMBOMODULN"/>
</dbReference>
<dbReference type="FunFam" id="2.10.25.10:FF:000014">
    <property type="entry name" value="Latent-transforming growth factor beta-binding protein 3"/>
    <property type="match status" value="1"/>
</dbReference>
<dbReference type="SMART" id="SM00216">
    <property type="entry name" value="VWD"/>
    <property type="match status" value="1"/>
</dbReference>
<evidence type="ECO:0000256" key="12">
    <source>
        <dbReference type="ARBA" id="ARBA00023180"/>
    </source>
</evidence>
<accession>A0A8B8AJY3</accession>
<reference evidence="19" key="2">
    <citation type="submission" date="2025-08" db="UniProtKB">
        <authorList>
            <consortium name="RefSeq"/>
        </authorList>
    </citation>
    <scope>IDENTIFICATION</scope>
    <source>
        <tissue evidence="19">Whole sample</tissue>
    </source>
</reference>
<evidence type="ECO:0000259" key="16">
    <source>
        <dbReference type="PROSITE" id="PS50856"/>
    </source>
</evidence>
<evidence type="ECO:0000256" key="1">
    <source>
        <dbReference type="ARBA" id="ARBA00004370"/>
    </source>
</evidence>
<dbReference type="SUPFAM" id="SSF57196">
    <property type="entry name" value="EGF/Laminin"/>
    <property type="match status" value="1"/>
</dbReference>
<dbReference type="GO" id="GO:0016020">
    <property type="term" value="C:membrane"/>
    <property type="evidence" value="ECO:0007669"/>
    <property type="project" value="UniProtKB-SubCell"/>
</dbReference>
<feature type="domain" description="EGF-like" evidence="15">
    <location>
        <begin position="2087"/>
        <end position="2127"/>
    </location>
</feature>
<feature type="domain" description="EGF-like" evidence="15">
    <location>
        <begin position="1582"/>
        <end position="1624"/>
    </location>
</feature>
<feature type="domain" description="EGF-like" evidence="15">
    <location>
        <begin position="1625"/>
        <end position="1665"/>
    </location>
</feature>
<feature type="domain" description="EGF-like" evidence="15">
    <location>
        <begin position="1964"/>
        <end position="2003"/>
    </location>
</feature>
<feature type="domain" description="EGF-like" evidence="15">
    <location>
        <begin position="1709"/>
        <end position="1749"/>
    </location>
</feature>
<dbReference type="OrthoDB" id="10057403at2759"/>
<evidence type="ECO:0000256" key="13">
    <source>
        <dbReference type="PROSITE-ProRule" id="PRU00076"/>
    </source>
</evidence>
<dbReference type="PROSITE" id="PS01186">
    <property type="entry name" value="EGF_2"/>
    <property type="match status" value="11"/>
</dbReference>
<evidence type="ECO:0000256" key="10">
    <source>
        <dbReference type="ARBA" id="ARBA00023136"/>
    </source>
</evidence>
<evidence type="ECO:0000259" key="15">
    <source>
        <dbReference type="PROSITE" id="PS50026"/>
    </source>
</evidence>
<organism evidence="18 19">
    <name type="scientific">Crassostrea virginica</name>
    <name type="common">Eastern oyster</name>
    <dbReference type="NCBI Taxonomy" id="6565"/>
    <lineage>
        <taxon>Eukaryota</taxon>
        <taxon>Metazoa</taxon>
        <taxon>Spiralia</taxon>
        <taxon>Lophotrochozoa</taxon>
        <taxon>Mollusca</taxon>
        <taxon>Bivalvia</taxon>
        <taxon>Autobranchia</taxon>
        <taxon>Pteriomorphia</taxon>
        <taxon>Ostreida</taxon>
        <taxon>Ostreoidea</taxon>
        <taxon>Ostreidae</taxon>
        <taxon>Crassostrea</taxon>
    </lineage>
</organism>
<dbReference type="InterPro" id="IPR026823">
    <property type="entry name" value="cEGF"/>
</dbReference>
<keyword evidence="18" id="KW-1185">Reference proteome</keyword>
<dbReference type="PROSITE" id="PS01187">
    <property type="entry name" value="EGF_CA"/>
    <property type="match status" value="4"/>
</dbReference>
<dbReference type="SMART" id="SM00539">
    <property type="entry name" value="NIDO"/>
    <property type="match status" value="1"/>
</dbReference>
<dbReference type="GeneID" id="111101969"/>
<keyword evidence="10 14" id="KW-0472">Membrane</keyword>
<evidence type="ECO:0000313" key="18">
    <source>
        <dbReference type="Proteomes" id="UP000694844"/>
    </source>
</evidence>
<evidence type="ECO:0000256" key="14">
    <source>
        <dbReference type="SAM" id="Phobius"/>
    </source>
</evidence>
<feature type="domain" description="EGF-like" evidence="15">
    <location>
        <begin position="2047"/>
        <end position="2086"/>
    </location>
</feature>
<evidence type="ECO:0000256" key="2">
    <source>
        <dbReference type="ARBA" id="ARBA00004498"/>
    </source>
</evidence>
<dbReference type="SMART" id="SM00181">
    <property type="entry name" value="EGF"/>
    <property type="match status" value="19"/>
</dbReference>
<evidence type="ECO:0000256" key="5">
    <source>
        <dbReference type="ARBA" id="ARBA00022530"/>
    </source>
</evidence>
<keyword evidence="5" id="KW-0272">Extracellular matrix</keyword>
<keyword evidence="11 13" id="KW-1015">Disulfide bond</keyword>
<dbReference type="PROSITE" id="PS51233">
    <property type="entry name" value="VWFD"/>
    <property type="match status" value="1"/>
</dbReference>
<dbReference type="FunFam" id="2.10.25.10:FF:000119">
    <property type="entry name" value="vitamin K-dependent protein S"/>
    <property type="match status" value="1"/>
</dbReference>
<dbReference type="GO" id="GO:0071944">
    <property type="term" value="C:cell periphery"/>
    <property type="evidence" value="ECO:0007669"/>
    <property type="project" value="UniProtKB-ARBA"/>
</dbReference>
<evidence type="ECO:0000256" key="6">
    <source>
        <dbReference type="ARBA" id="ARBA00022536"/>
    </source>
</evidence>
<dbReference type="RefSeq" id="XP_022290334.1">
    <property type="nucleotide sequence ID" value="XM_022434626.1"/>
</dbReference>
<comment type="caution">
    <text evidence="13">Lacks conserved residue(s) required for the propagation of feature annotation.</text>
</comment>
<feature type="domain" description="VWFD" evidence="17">
    <location>
        <begin position="1128"/>
        <end position="1330"/>
    </location>
</feature>
<keyword evidence="6 13" id="KW-0245">EGF-like domain</keyword>
<feature type="domain" description="EGF-like" evidence="15">
    <location>
        <begin position="2167"/>
        <end position="2207"/>
    </location>
</feature>
<dbReference type="SUPFAM" id="SSF49265">
    <property type="entry name" value="Fibronectin type III"/>
    <property type="match status" value="2"/>
</dbReference>
<sequence length="2542" mass="284518">MTDLRKPHGSERLLVFLTCVILTTGITNVLAQFDTTRVPTFTADAKICPVFILTPSFLETDYGKRTLFSGFAEAKLEPGLKARWQFIRNGIEQDIDIHTEKYKGSSLLPNLTLIINKADFEDEGYYRLQVLIRQGWCSSTKVQLRKVRGIREYGESCNQTRECDERRNLFCSEPYKKCYCDSKNMYTYSYDKVCFSQSNLQVVFNKTSSTITTSSLEIFWNNPSAHVNLIQRYQLEISEYRGTFSVNESVGRANHHVSSGPFVPGHLFIVTITSVVYLNDIGETAYIRSEHFNLVVEPFPPGPLNRSRCNFHPENIHLHWGLPLMNTSYDYFRVILNGVSLYSATNNIDWSYRLEPGQNYKVMIETINWRNCDYEKHSIPLQEEITTMRTPKVTLPPDPIYPYQWSFVVPYLSYLNVNASVQLKPKFPPILEVKWQKIHGSTSEDINITSYSRYDGSTVDKKSPRLFIYPVAFDDDYREGTAYRCLARNSEGWGTSNNRSIWVKGSLKYYESCNDTRECLWGSGMVCLSGKCLCDSLHYQRDSQCYNRSYLEARTQTLESFACGNGAGFKLKWKPPSRDADLVKGYEVKWREQSITYDRRPGSEFVGLDTEFTTPCSLKLQPGRLYWTTIRTIVGLRHPKETIFVEETARSLILDPIQPGRIIRRLSNFSADGMLLKWEKSSTSFVNRYKVTVGDETKYTTGFLPEIMWNSLLMPLTVYKVSISAISYGYTTNYPTYGSKESPPSVNSIQTSDSKYSGKVYLPYGNDDYILPIGHKATKTLKAPITVYVGDGSIEGFNSVNVGSNGIIGLGEKFNSPNILDMKSYSLKDRQILCPFWAELKTDKNVGKVYYNAYSRVPAADEKDIMFLEQAEVIIKRRFKDFGGFRANWLVKVTWENMTISGMEKERKVTFQCYIITDGENTFVVYNYVDINLRGKKKKPISIGYRYKNIIERNSFSNQPNVFRMTVMPGNAGERGLWIYKTTEGVRAKKEENECLFWFNYNQDFRVRHQLVSNTIQCPCDTRLLQFDPRFALSRFDRKNRILCYASILVENNAECCFKMYADTEHLGPLQRGVPLAGTMLQYNPFLDQHKYNNYDFKPKGLCCRSKHCDLFYQVRPIPSCYWRSPFAPAGSFGDPHIRTLDGKLYTFNGHGEYTMIRINTSSVSFELQARTELVSTQNGVTTNATAFSAFAAKDHTGSSIQIEMSQDKKSLTISANGKDLTKQFENANYTVLTSNISIRWDNGKISALFLKPLITIKVSLGMRLLVCETLVNKKFKGLTSGLMGNFDDIDTNDFMLPNGTELDANSTRTEREIFYNFGQQWSVDEQSIFKYDDGMTFKDFSHPEFVPLFSDEVGEDRLNDAKAKCGSNPSPSCVSDYLATGDITLASASGKAEETSKMNVKVLENETPQISGNVTINAEVNKTVELKFNITDDGKSQPKFIILKRPTNFLFNNQTGIARWTPKNDISAEISLLAEDDMGVQSPAFQVSINLCSGCSGHGRCDYDDVLPTEYAGSYKAACDCDVGYFGNDCEKETDACQESPCSLNRTCIDLSPKEEILLGRGYNCSACPPGYDENDSSCIDIDECESVELNNCNASKETCENTEGGYICNCRPGHKKVDGHCTDIDECLAGTSECEHICQNSPGSFTCDCFMGFTLSADRHSCDKSDIDPCKDFEKNCEYTCSNVTGTLQCACPIGYSLAMNETSCKDINECNLPTTSCEHECINSKGSYNCTCRPGFYLNADKTTCTECDVPYYGQNCSKVCECGPGGNGCDPVHGCVCLSGWTGEKCDQDIDECYVNPFICGSERICQNLEGTFSCSCGEGFLTVGNKCEDIDECSDLSLNDCPPSTSHCRNSYGNYSCECLAGFQMKNGACEDINECDLGVHGCSHMCINTDGDYNCACYYGFTLGNDRKSCLKVGDTCSRFPGLECSYACRQRGHSSTSGMCFCESGRKLDSDGKTCIDINECRDESPCSHNCTNIEGGFECGCAVGYRLQNDGVSCEKCTGSFYGENCETPCKCGRGAKECHHVTGCVCEMGWTGETCEVDVDECKSNPCIGDHQICLNTPGSYRCECTPGFNMSNGHCTDIDECQLSLSPVCQQNCVNTEGSYKCACNDGYKLENDKDCVDINECLDANCHACENVPGSFKCLCRQGFKINSTTHMDCHNINECLDGTSSCAATAICTDTIGSYECRCSIGYRGNGHECTACEDFTFGEQCSSPCTCDQQHTVHCNSVSGMCSCKRGWEGIDCSKDVDECKEGSITCETYLQICVNTPGSAHCECRYGGVNLNRCIHPKQAYEPKETESKVKIEVRFAANTSRQEFLTDTERIMVGYETSLNAFYRRGNISGFSSVKVLSIRYGSLIIDFEIIGNANNSNDFKTELAQYMSQLMSGSTNTAALYQLPSILRITIKDQNGNPQSYVSPSASPCSMMKSFGASCSSGKKCLDSSTGRAVCIQDTDSDISTFLIVIGVTVPFSIIVIVVIALWICHHKNANRVQVIDIKNDPYFMKMKYQKEYPGLASVGNGPTTDSYFGQETWAYKQ</sequence>
<dbReference type="InterPro" id="IPR018097">
    <property type="entry name" value="EGF_Ca-bd_CS"/>
</dbReference>
<feature type="domain" description="EGF-like" evidence="15">
    <location>
        <begin position="1834"/>
        <end position="1876"/>
    </location>
</feature>
<dbReference type="KEGG" id="cvn:111101969"/>
<protein>
    <submittedName>
        <fullName evidence="19">Uncharacterized protein LOC111101969</fullName>
    </submittedName>
</protein>
<dbReference type="InterPro" id="IPR001881">
    <property type="entry name" value="EGF-like_Ca-bd_dom"/>
</dbReference>
<dbReference type="Gene3D" id="2.10.25.10">
    <property type="entry name" value="Laminin"/>
    <property type="match status" value="15"/>
</dbReference>
<evidence type="ECO:0000313" key="19">
    <source>
        <dbReference type="RefSeq" id="XP_022290334.1"/>
    </source>
</evidence>
<keyword evidence="14" id="KW-0812">Transmembrane</keyword>
<dbReference type="InterPro" id="IPR000152">
    <property type="entry name" value="EGF-type_Asp/Asn_hydroxyl_site"/>
</dbReference>
<dbReference type="Pfam" id="PF06119">
    <property type="entry name" value="NIDO"/>
    <property type="match status" value="1"/>
</dbReference>
<keyword evidence="12" id="KW-0325">Glycoprotein</keyword>
<evidence type="ECO:0000256" key="8">
    <source>
        <dbReference type="ARBA" id="ARBA00022737"/>
    </source>
</evidence>
<dbReference type="InterPro" id="IPR003886">
    <property type="entry name" value="NIDO_dom"/>
</dbReference>
<feature type="transmembrane region" description="Helical" evidence="14">
    <location>
        <begin position="2466"/>
        <end position="2488"/>
    </location>
</feature>
<dbReference type="GO" id="GO:0005509">
    <property type="term" value="F:calcium ion binding"/>
    <property type="evidence" value="ECO:0007669"/>
    <property type="project" value="InterPro"/>
</dbReference>
<feature type="disulfide bond" evidence="13">
    <location>
        <begin position="1968"/>
        <end position="1978"/>
    </location>
</feature>
<name>A0A8B8AJY3_CRAVI</name>
<dbReference type="InterPro" id="IPR000742">
    <property type="entry name" value="EGF"/>
</dbReference>
<comment type="subcellular location">
    <subcellularLocation>
        <location evidence="1">Membrane</location>
    </subcellularLocation>
    <subcellularLocation>
        <location evidence="2">Secreted</location>
        <location evidence="2">Extracellular space</location>
        <location evidence="2">Extracellular matrix</location>
    </subcellularLocation>
</comment>
<evidence type="ECO:0000256" key="9">
    <source>
        <dbReference type="ARBA" id="ARBA00022837"/>
    </source>
</evidence>
<keyword evidence="4" id="KW-0964">Secreted</keyword>
<dbReference type="PANTHER" id="PTHR24050:SF28">
    <property type="entry name" value="UROMODULIN-LIKE"/>
    <property type="match status" value="1"/>
</dbReference>
<dbReference type="Pfam" id="PF12947">
    <property type="entry name" value="EGF_3"/>
    <property type="match status" value="1"/>
</dbReference>
<dbReference type="InterPro" id="IPR036116">
    <property type="entry name" value="FN3_sf"/>
</dbReference>
<comment type="similarity">
    <text evidence="3">Belongs to the fibulin family.</text>
</comment>
<dbReference type="PROSITE" id="PS50856">
    <property type="entry name" value="AMOP"/>
    <property type="match status" value="1"/>
</dbReference>
<keyword evidence="7" id="KW-0732">Signal</keyword>
<dbReference type="CDD" id="cd00054">
    <property type="entry name" value="EGF_CA"/>
    <property type="match status" value="8"/>
</dbReference>
<dbReference type="SMART" id="SM00179">
    <property type="entry name" value="EGF_CA"/>
    <property type="match status" value="14"/>
</dbReference>
<dbReference type="PANTHER" id="PTHR24050">
    <property type="entry name" value="PA14 DOMAIN-CONTAINING PROTEIN"/>
    <property type="match status" value="1"/>
</dbReference>
<gene>
    <name evidence="19" type="primary">LOC111101969</name>
</gene>
<dbReference type="InterPro" id="IPR024731">
    <property type="entry name" value="NELL2-like_EGF"/>
</dbReference>
<dbReference type="InterPro" id="IPR009030">
    <property type="entry name" value="Growth_fac_rcpt_cys_sf"/>
</dbReference>